<sequence>MAAITSPTSPRLPVPPFTRASFSSLPHDIVFDICERLSDKDVLKLQLLSTTIRQKLPQSRLNLIHAEKTYYLCSYSIQKLERLVRDPILAGRVTQITFDVGVPTVRLRSKRSCVTEAREYPTDARARIHRWSSTHMRRQNSLVVSPRSCRPSASTSRVDPRAAISYETVLDQTYNLFKTHFLTHVDNSEEDENDFTIFTRITKAFKSLPNLSILTFSHTNPKMVERSEMLSRWKEYNDHLYALLYIDPKIELQSGAWPWCSWLRPKTPTFLLSTACPAILFCATQAERTISEVRVGNTSWGPRNFGFMISKFEPMQVRLRDGSKDGWEKAYYHWVCRYVDDYKATFENLKRFDLCLEPEEQQVIVEPEVEKSEKPKTKTRGKPPPVSLCLLTMLKNVEELKVWRLRGDPEKQVEQRPQLQRNGGFVIPTDTQLPRLEKLDVGEYAGITVDGLLAFLKTNATSARHVACDMFAFREQIVSKQEIMQFLNSLKKNARLESLKIDFLVDQVRENNKRGDGDNLSNVYLRIDIRGPWDNPNCEYKEAKQITFRDVYPMYLSFSMQLDLHSRKVIADPTIFYAAEDEPYATSRVSSARLGHFGEFWGSSSWNKVDLQEA</sequence>
<dbReference type="Proteomes" id="UP000474640">
    <property type="component" value="Unassembled WGS sequence"/>
</dbReference>
<evidence type="ECO:0000313" key="3">
    <source>
        <dbReference type="Proteomes" id="UP000474640"/>
    </source>
</evidence>
<dbReference type="Pfam" id="PF00646">
    <property type="entry name" value="F-box"/>
    <property type="match status" value="1"/>
</dbReference>
<comment type="caution">
    <text evidence="2">The sequence shown here is derived from an EMBL/GenBank/DDBJ whole genome shotgun (WGS) entry which is preliminary data.</text>
</comment>
<organism evidence="2 3">
    <name type="scientific">Orbilia oligospora</name>
    <name type="common">Nematode-trapping fungus</name>
    <name type="synonym">Arthrobotrys oligospora</name>
    <dbReference type="NCBI Taxonomy" id="2813651"/>
    <lineage>
        <taxon>Eukaryota</taxon>
        <taxon>Fungi</taxon>
        <taxon>Dikarya</taxon>
        <taxon>Ascomycota</taxon>
        <taxon>Pezizomycotina</taxon>
        <taxon>Orbiliomycetes</taxon>
        <taxon>Orbiliales</taxon>
        <taxon>Orbiliaceae</taxon>
        <taxon>Orbilia</taxon>
    </lineage>
</organism>
<dbReference type="EMBL" id="JAABOJ010000026">
    <property type="protein sequence ID" value="KAF3277957.1"/>
    <property type="molecule type" value="Genomic_DNA"/>
</dbReference>
<feature type="domain" description="F-box" evidence="1">
    <location>
        <begin position="22"/>
        <end position="54"/>
    </location>
</feature>
<evidence type="ECO:0000313" key="2">
    <source>
        <dbReference type="EMBL" id="KAF3277957.1"/>
    </source>
</evidence>
<proteinExistence type="predicted"/>
<gene>
    <name evidence="2" type="ORF">TWF970_004835</name>
</gene>
<reference evidence="2 3" key="1">
    <citation type="submission" date="2020-01" db="EMBL/GenBank/DDBJ databases">
        <authorList>
            <person name="Palmer J.M."/>
        </authorList>
    </citation>
    <scope>NUCLEOTIDE SEQUENCE [LARGE SCALE GENOMIC DNA]</scope>
    <source>
        <strain evidence="2 3">TWF970</strain>
    </source>
</reference>
<dbReference type="OrthoDB" id="5297796at2759"/>
<dbReference type="AlphaFoldDB" id="A0A7C8V7T6"/>
<dbReference type="InterPro" id="IPR001810">
    <property type="entry name" value="F-box_dom"/>
</dbReference>
<accession>A0A7C8V7T6</accession>
<name>A0A7C8V7T6_ORBOL</name>
<protein>
    <recommendedName>
        <fullName evidence="1">F-box domain-containing protein</fullName>
    </recommendedName>
</protein>
<evidence type="ECO:0000259" key="1">
    <source>
        <dbReference type="Pfam" id="PF00646"/>
    </source>
</evidence>